<dbReference type="CDD" id="cd03411">
    <property type="entry name" value="Ferrochelatase_N"/>
    <property type="match status" value="1"/>
</dbReference>
<dbReference type="SUPFAM" id="SSF53800">
    <property type="entry name" value="Chelatase"/>
    <property type="match status" value="1"/>
</dbReference>
<dbReference type="GO" id="GO:0006783">
    <property type="term" value="P:heme biosynthetic process"/>
    <property type="evidence" value="ECO:0007669"/>
    <property type="project" value="UniProtKB-UniRule"/>
</dbReference>
<dbReference type="GO" id="GO:0005737">
    <property type="term" value="C:cytoplasm"/>
    <property type="evidence" value="ECO:0007669"/>
    <property type="project" value="UniProtKB-SubCell"/>
</dbReference>
<dbReference type="Gene3D" id="3.40.50.1400">
    <property type="match status" value="2"/>
</dbReference>
<dbReference type="InterPro" id="IPR033659">
    <property type="entry name" value="Ferrochelatase_N"/>
</dbReference>
<organism evidence="9 10">
    <name type="scientific">Flaviflexus salsibiostraticola</name>
    <dbReference type="NCBI Taxonomy" id="1282737"/>
    <lineage>
        <taxon>Bacteria</taxon>
        <taxon>Bacillati</taxon>
        <taxon>Actinomycetota</taxon>
        <taxon>Actinomycetes</taxon>
        <taxon>Actinomycetales</taxon>
        <taxon>Actinomycetaceae</taxon>
        <taxon>Flaviflexus</taxon>
    </lineage>
</organism>
<dbReference type="NCBIfam" id="TIGR00109">
    <property type="entry name" value="hemH"/>
    <property type="match status" value="1"/>
</dbReference>
<comment type="pathway">
    <text evidence="1 7">Porphyrin-containing compound metabolism; protoheme biosynthesis.</text>
</comment>
<feature type="binding site" evidence="7">
    <location>
        <position position="261"/>
    </location>
    <ligand>
        <name>Fe(2+)</name>
        <dbReference type="ChEBI" id="CHEBI:29033"/>
    </ligand>
</feature>
<comment type="function">
    <text evidence="7">Involved in coproporphyrin-dependent heme b biosynthesis. Catalyzes the insertion of ferrous iron into coproporphyrin III to form Fe-coproporphyrin III.</text>
</comment>
<dbReference type="NCBIfam" id="NF000689">
    <property type="entry name" value="PRK00035.2-1"/>
    <property type="match status" value="1"/>
</dbReference>
<dbReference type="GO" id="GO:0046872">
    <property type="term" value="F:metal ion binding"/>
    <property type="evidence" value="ECO:0007669"/>
    <property type="project" value="UniProtKB-KW"/>
</dbReference>
<keyword evidence="5 7" id="KW-0627">Porphyrin biosynthesis</keyword>
<evidence type="ECO:0000256" key="6">
    <source>
        <dbReference type="ARBA" id="ARBA00024536"/>
    </source>
</evidence>
<comment type="similarity">
    <text evidence="7 8">Belongs to the ferrochelatase family.</text>
</comment>
<keyword evidence="10" id="KW-1185">Reference proteome</keyword>
<dbReference type="GO" id="GO:0004325">
    <property type="term" value="F:ferrochelatase activity"/>
    <property type="evidence" value="ECO:0007669"/>
    <property type="project" value="UniProtKB-UniRule"/>
</dbReference>
<dbReference type="InterPro" id="IPR033644">
    <property type="entry name" value="Ferrochelatase_C"/>
</dbReference>
<evidence type="ECO:0000256" key="4">
    <source>
        <dbReference type="ARBA" id="ARBA00023239"/>
    </source>
</evidence>
<evidence type="ECO:0000256" key="8">
    <source>
        <dbReference type="RuleBase" id="RU004185"/>
    </source>
</evidence>
<feature type="binding site" description="axial binding residue" evidence="7">
    <location>
        <position position="10"/>
    </location>
    <ligand>
        <name>Fe-coproporphyrin III</name>
        <dbReference type="ChEBI" id="CHEBI:68438"/>
    </ligand>
    <ligandPart>
        <name>Fe</name>
        <dbReference type="ChEBI" id="CHEBI:18248"/>
    </ligandPart>
</feature>
<dbReference type="CDD" id="cd00419">
    <property type="entry name" value="Ferrochelatase_C"/>
    <property type="match status" value="1"/>
</dbReference>
<protein>
    <recommendedName>
        <fullName evidence="7">Coproporphyrin III ferrochelatase</fullName>
        <ecNumber evidence="7">4.99.1.9</ecNumber>
    </recommendedName>
</protein>
<dbReference type="KEGG" id="fsl:EJO69_07180"/>
<dbReference type="EMBL" id="CP034438">
    <property type="protein sequence ID" value="AZN30113.1"/>
    <property type="molecule type" value="Genomic_DNA"/>
</dbReference>
<name>A0A3Q8WTT3_9ACTO</name>
<dbReference type="AlphaFoldDB" id="A0A3Q8WTT3"/>
<gene>
    <name evidence="7" type="primary">cpfC</name>
    <name evidence="9" type="ORF">EJO69_07180</name>
</gene>
<keyword evidence="2 7" id="KW-0408">Iron</keyword>
<dbReference type="PANTHER" id="PTHR11108">
    <property type="entry name" value="FERROCHELATASE"/>
    <property type="match status" value="1"/>
</dbReference>
<evidence type="ECO:0000256" key="7">
    <source>
        <dbReference type="HAMAP-Rule" id="MF_00323"/>
    </source>
</evidence>
<evidence type="ECO:0000313" key="9">
    <source>
        <dbReference type="EMBL" id="AZN30113.1"/>
    </source>
</evidence>
<feature type="binding site" evidence="7">
    <location>
        <position position="51"/>
    </location>
    <ligand>
        <name>Fe-coproporphyrin III</name>
        <dbReference type="ChEBI" id="CHEBI:68438"/>
    </ligand>
</feature>
<sequence length="326" mass="36301">MVDAYLVVSYGGPNRPEEVVPFLRNATKGRGIPDERLEQVGEHYYMFGGKSPINELNAALVEDLRDELVRRGDHTPVALGNRNWEPYGNDVIKELYENGARNILAIATSAYSSYSSCRQYREDLARWLGEVDLPDLTIRKVKQFWNTDGFYRASVTAVRESLEAAPGSRLIFVTHSIPNAMNDSSGLEFGMTYEQQHLDLARRIADELGVEDWDMAYCSRSGSPHTPWLEPDICDHLEDLKTDGITGVVVAPIGFISDHMEVLYDLDTEAKAKAEELGLAFERAATVGTDPDFISQIADLLQNPGRTSYCEENCCALSRSATLPAL</sequence>
<dbReference type="EC" id="4.99.1.9" evidence="7"/>
<dbReference type="HAMAP" id="MF_00323">
    <property type="entry name" value="Ferrochelatase"/>
    <property type="match status" value="1"/>
</dbReference>
<evidence type="ECO:0000256" key="3">
    <source>
        <dbReference type="ARBA" id="ARBA00023133"/>
    </source>
</evidence>
<keyword evidence="3 7" id="KW-0350">Heme biosynthesis</keyword>
<dbReference type="Pfam" id="PF00762">
    <property type="entry name" value="Ferrochelatase"/>
    <property type="match status" value="1"/>
</dbReference>
<dbReference type="PANTHER" id="PTHR11108:SF1">
    <property type="entry name" value="FERROCHELATASE, MITOCHONDRIAL"/>
    <property type="match status" value="1"/>
</dbReference>
<evidence type="ECO:0000256" key="5">
    <source>
        <dbReference type="ARBA" id="ARBA00023244"/>
    </source>
</evidence>
<dbReference type="UniPathway" id="UPA00252"/>
<dbReference type="OrthoDB" id="9776380at2"/>
<comment type="subcellular location">
    <subcellularLocation>
        <location evidence="7">Cytoplasm</location>
    </subcellularLocation>
</comment>
<proteinExistence type="inferred from homology"/>
<keyword evidence="7" id="KW-0963">Cytoplasm</keyword>
<keyword evidence="7" id="KW-0479">Metal-binding</keyword>
<dbReference type="RefSeq" id="WP_126040581.1">
    <property type="nucleotide sequence ID" value="NZ_CP034438.1"/>
</dbReference>
<comment type="caution">
    <text evidence="7">Lacks conserved residue(s) required for the propagation of feature annotation.</text>
</comment>
<keyword evidence="4 7" id="KW-0456">Lyase</keyword>
<comment type="catalytic activity">
    <reaction evidence="6">
        <text>Fe-coproporphyrin III + 2 H(+) = coproporphyrin III + Fe(2+)</text>
        <dbReference type="Rhea" id="RHEA:49572"/>
        <dbReference type="ChEBI" id="CHEBI:15378"/>
        <dbReference type="ChEBI" id="CHEBI:29033"/>
        <dbReference type="ChEBI" id="CHEBI:68438"/>
        <dbReference type="ChEBI" id="CHEBI:131725"/>
        <dbReference type="EC" id="4.99.1.9"/>
    </reaction>
    <physiologicalReaction direction="right-to-left" evidence="6">
        <dbReference type="Rhea" id="RHEA:49574"/>
    </physiologicalReaction>
</comment>
<dbReference type="InterPro" id="IPR001015">
    <property type="entry name" value="Ferrochelatase"/>
</dbReference>
<dbReference type="Proteomes" id="UP000270021">
    <property type="component" value="Chromosome"/>
</dbReference>
<reference evidence="9 10" key="1">
    <citation type="submission" date="2018-12" db="EMBL/GenBank/DDBJ databases">
        <title>Complete genome sequence of Flaviflexus salsibiostraticola KCTC 33148.</title>
        <authorList>
            <person name="Bae J.-W."/>
        </authorList>
    </citation>
    <scope>NUCLEOTIDE SEQUENCE [LARGE SCALE GENOMIC DNA]</scope>
    <source>
        <strain evidence="9 10">KCTC 33148</strain>
    </source>
</reference>
<evidence type="ECO:0000313" key="10">
    <source>
        <dbReference type="Proteomes" id="UP000270021"/>
    </source>
</evidence>
<evidence type="ECO:0000256" key="2">
    <source>
        <dbReference type="ARBA" id="ARBA00023004"/>
    </source>
</evidence>
<feature type="binding site" evidence="7">
    <location>
        <position position="120"/>
    </location>
    <ligand>
        <name>Fe-coproporphyrin III</name>
        <dbReference type="ChEBI" id="CHEBI:68438"/>
    </ligand>
</feature>
<accession>A0A3Q8WTT3</accession>
<feature type="binding site" evidence="7">
    <location>
        <position position="175"/>
    </location>
    <ligand>
        <name>Fe(2+)</name>
        <dbReference type="ChEBI" id="CHEBI:29033"/>
    </ligand>
</feature>
<evidence type="ECO:0000256" key="1">
    <source>
        <dbReference type="ARBA" id="ARBA00004744"/>
    </source>
</evidence>